<dbReference type="Pfam" id="PF05136">
    <property type="entry name" value="Phage_portal_2"/>
    <property type="match status" value="1"/>
</dbReference>
<organism evidence="2 3">
    <name type="scientific">Chelatococcus sambhunathii</name>
    <dbReference type="NCBI Taxonomy" id="363953"/>
    <lineage>
        <taxon>Bacteria</taxon>
        <taxon>Pseudomonadati</taxon>
        <taxon>Pseudomonadota</taxon>
        <taxon>Alphaproteobacteria</taxon>
        <taxon>Hyphomicrobiales</taxon>
        <taxon>Chelatococcaceae</taxon>
        <taxon>Chelatococcus</taxon>
    </lineage>
</organism>
<accession>A0ABM9U8G2</accession>
<evidence type="ECO:0000313" key="3">
    <source>
        <dbReference type="Proteomes" id="UP000182178"/>
    </source>
</evidence>
<reference evidence="2 3" key="1">
    <citation type="submission" date="2015-08" db="EMBL/GenBank/DDBJ databases">
        <authorList>
            <person name="Varghese N."/>
        </authorList>
    </citation>
    <scope>NUCLEOTIDE SEQUENCE [LARGE SCALE GENOMIC DNA]</scope>
    <source>
        <strain evidence="2 3">DSM 18167</strain>
    </source>
</reference>
<evidence type="ECO:0000313" key="2">
    <source>
        <dbReference type="EMBL" id="CUA90206.1"/>
    </source>
</evidence>
<dbReference type="NCBIfam" id="TIGR01539">
    <property type="entry name" value="portal_lambda"/>
    <property type="match status" value="1"/>
</dbReference>
<protein>
    <submittedName>
        <fullName evidence="2">Phage portal protein, lambda family</fullName>
    </submittedName>
</protein>
<gene>
    <name evidence="2" type="ORF">Ga0061061_111116</name>
</gene>
<evidence type="ECO:0000256" key="1">
    <source>
        <dbReference type="SAM" id="MobiDB-lite"/>
    </source>
</evidence>
<feature type="region of interest" description="Disordered" evidence="1">
    <location>
        <begin position="467"/>
        <end position="493"/>
    </location>
</feature>
<dbReference type="EMBL" id="CYHC01000011">
    <property type="protein sequence ID" value="CUA90206.1"/>
    <property type="molecule type" value="Genomic_DNA"/>
</dbReference>
<keyword evidence="3" id="KW-1185">Reference proteome</keyword>
<name>A0ABM9U8G2_9HYPH</name>
<proteinExistence type="predicted"/>
<dbReference type="RefSeq" id="WP_055460626.1">
    <property type="nucleotide sequence ID" value="NZ_CYHC01000011.1"/>
</dbReference>
<dbReference type="Proteomes" id="UP000182178">
    <property type="component" value="Unassembled WGS sequence"/>
</dbReference>
<sequence length="493" mass="54397">MSRILKALAWVAPGAASARLRTFAAIDAWRSYDAANRGRRGASFKRGADSANAALSTALKPLRDRSRDMSRNTWIGQRMLDVLCAHVVGTGIVVKFKDKTAQRLWNEWIKRSDVEGEIDFAGQQLAAVRAMLEGGDSLVRFVPRPLDTPGVPLRLQVLEGDFIDETRDGLVDERRVRLGVVLGEWDAREGFYIFPRHPGEAAVSVGGASGLSPSRFIPRSEFCHLFRALRPGQVRGVPLMAPMMMTARDFADLMDAVVVKARMEACIGLLITSSDGRTGLPGTVAQGEAPEPIDRLRPGMTMRFRDGETVQAFAPASTSQFEPIALSALQGIAAGGMITYDQLTGDLRRANYSSMKTGRIEHRRLVEQLQWLCVVPKLMEPVVERFLETAIMAGKLRRRVAPYTREYIMPANEPVDPLKDMQADILAVRSGRMTPQEFIASWGNDPDEVLQATADFWKSADEMGVILDTDPRRTTQTGAAQASEPEGRREDEG</sequence>
<comment type="caution">
    <text evidence="2">The sequence shown here is derived from an EMBL/GenBank/DDBJ whole genome shotgun (WGS) entry which is preliminary data.</text>
</comment>
<dbReference type="InterPro" id="IPR006429">
    <property type="entry name" value="Phage_lambda_portal"/>
</dbReference>